<evidence type="ECO:0000259" key="2">
    <source>
        <dbReference type="Pfam" id="PF01926"/>
    </source>
</evidence>
<name>A0AAP4FXE8_9ENTR</name>
<gene>
    <name evidence="3" type="ORF">QQF32_19755</name>
</gene>
<dbReference type="AlphaFoldDB" id="A0AAP4FXE8"/>
<dbReference type="Proteomes" id="UP001223214">
    <property type="component" value="Unassembled WGS sequence"/>
</dbReference>
<protein>
    <submittedName>
        <fullName evidence="3">50S ribosome-binding GTPase</fullName>
    </submittedName>
</protein>
<feature type="transmembrane region" description="Helical" evidence="1">
    <location>
        <begin position="188"/>
        <end position="210"/>
    </location>
</feature>
<dbReference type="InterPro" id="IPR027417">
    <property type="entry name" value="P-loop_NTPase"/>
</dbReference>
<keyword evidence="1" id="KW-1133">Transmembrane helix</keyword>
<evidence type="ECO:0000256" key="1">
    <source>
        <dbReference type="SAM" id="Phobius"/>
    </source>
</evidence>
<dbReference type="InterPro" id="IPR006073">
    <property type="entry name" value="GTP-bd"/>
</dbReference>
<feature type="transmembrane region" description="Helical" evidence="1">
    <location>
        <begin position="156"/>
        <end position="182"/>
    </location>
</feature>
<dbReference type="RefSeq" id="WP_285148442.1">
    <property type="nucleotide sequence ID" value="NZ_JASSOM010000074.1"/>
</dbReference>
<organism evidence="3 4">
    <name type="scientific">Lelliottia wanjuensis</name>
    <dbReference type="NCBI Taxonomy" id="3050585"/>
    <lineage>
        <taxon>Bacteria</taxon>
        <taxon>Pseudomonadati</taxon>
        <taxon>Pseudomonadota</taxon>
        <taxon>Gammaproteobacteria</taxon>
        <taxon>Enterobacterales</taxon>
        <taxon>Enterobacteriaceae</taxon>
        <taxon>Lelliottia</taxon>
    </lineage>
</organism>
<feature type="domain" description="G" evidence="2">
    <location>
        <begin position="241"/>
        <end position="351"/>
    </location>
</feature>
<reference evidence="3 4" key="1">
    <citation type="submission" date="2023-06" db="EMBL/GenBank/DDBJ databases">
        <title>Identification and characterization of antibiotic-resistant Gram-negative bacteria.</title>
        <authorList>
            <person name="Cho G.-S."/>
            <person name="Lee J."/>
            <person name="Tai E."/>
            <person name="Jeong S."/>
            <person name="Kim I."/>
            <person name="Kim B.-E."/>
            <person name="Jeong M.-I."/>
            <person name="Oh K.-K."/>
            <person name="Franz C.M.A.P."/>
        </authorList>
    </citation>
    <scope>NUCLEOTIDE SEQUENCE [LARGE SCALE GENOMIC DNA]</scope>
    <source>
        <strain evidence="3 4">V106_12</strain>
    </source>
</reference>
<comment type="caution">
    <text evidence="3">The sequence shown here is derived from an EMBL/GenBank/DDBJ whole genome shotgun (WGS) entry which is preliminary data.</text>
</comment>
<keyword evidence="4" id="KW-1185">Reference proteome</keyword>
<accession>A0AAP4FXE8</accession>
<proteinExistence type="predicted"/>
<keyword evidence="1" id="KW-0812">Transmembrane</keyword>
<dbReference type="Pfam" id="PF01926">
    <property type="entry name" value="MMR_HSR1"/>
    <property type="match status" value="1"/>
</dbReference>
<dbReference type="SUPFAM" id="SSF52540">
    <property type="entry name" value="P-loop containing nucleoside triphosphate hydrolases"/>
    <property type="match status" value="1"/>
</dbReference>
<dbReference type="GO" id="GO:0005525">
    <property type="term" value="F:GTP binding"/>
    <property type="evidence" value="ECO:0007669"/>
    <property type="project" value="InterPro"/>
</dbReference>
<keyword evidence="1" id="KW-0472">Membrane</keyword>
<dbReference type="CDD" id="cd00882">
    <property type="entry name" value="Ras_like_GTPase"/>
    <property type="match status" value="1"/>
</dbReference>
<sequence>MFTPNTLTETDLLHRILTFHPESAEPLVKYLKIEKEVDLKAPDKHRAAELLISHARKMGGHELANLCRKGEGIPYAELVYDVGKKMKVPDISKINTVEGNEGLILKKALSDAVDKMSPEEREKFLASVGLENRNIPVGPAGAIVVQMLLAQLGARALSYIALLLTEMLSVALLGRVAAWGALVAVDGMVANAAGVLLGPVGWFATGAWLANDLAGPAYRKTVPFVIHFAALRQLVNQQINLCVVGDGSTGKDSLMRQVFAILGNVSPVAGATSSVESHQLKSSPMVWVHNLPGFNDPRASVNQRTDDFLHVADAFLVVVDLNRGISDVDIQVVKHITATAPGKPLLICLNKVDLLRPDADITELEQVAKKRLGNYPMLKTAFDPDPRLGQAPLGAHDIFVWICEQLEASGKDVSQLKASGLQ</sequence>
<dbReference type="EMBL" id="JASSOM010000074">
    <property type="protein sequence ID" value="MDK9365435.1"/>
    <property type="molecule type" value="Genomic_DNA"/>
</dbReference>
<dbReference type="Gene3D" id="3.40.50.300">
    <property type="entry name" value="P-loop containing nucleotide triphosphate hydrolases"/>
    <property type="match status" value="1"/>
</dbReference>
<evidence type="ECO:0000313" key="4">
    <source>
        <dbReference type="Proteomes" id="UP001223214"/>
    </source>
</evidence>
<evidence type="ECO:0000313" key="3">
    <source>
        <dbReference type="EMBL" id="MDK9365435.1"/>
    </source>
</evidence>